<feature type="transmembrane region" description="Helical" evidence="7">
    <location>
        <begin position="179"/>
        <end position="204"/>
    </location>
</feature>
<evidence type="ECO:0000256" key="2">
    <source>
        <dbReference type="ARBA" id="ARBA00022475"/>
    </source>
</evidence>
<keyword evidence="6 7" id="KW-0472">Membrane</keyword>
<sequence length="314" mass="37374">MFSYGNARICYIVMSNEREISIQKCVIYLFAVLTIFFIILRILLYFFDIFPWLKETKDIDFKILLEGMNNGLANFYDEVPISVWPPYYLYFWFFLFFPIKIIPTDGLIGVYVWDVLRLLLTTLVIRKSPKVFKNKKDLLIFYVFGIVGYSIDAYYNNVNFLIVFLLFYSFVYLERNQKWVAGILFTLATFKITAILFIPVLLIVRKLKLKDLVYFLIPFAIICIPYMIFPTYFLQMITNWGYQDVEIQGFLKIESTIWKALQPSHLMFIGLMLLIFMENIKNVERKNLYRVILVSIITGYYVYLTAIVFILPMF</sequence>
<dbReference type="GO" id="GO:0016758">
    <property type="term" value="F:hexosyltransferase activity"/>
    <property type="evidence" value="ECO:0007669"/>
    <property type="project" value="InterPro"/>
</dbReference>
<dbReference type="Pfam" id="PF09594">
    <property type="entry name" value="GT87"/>
    <property type="match status" value="1"/>
</dbReference>
<dbReference type="InterPro" id="IPR018584">
    <property type="entry name" value="GT87"/>
</dbReference>
<feature type="transmembrane region" description="Helical" evidence="7">
    <location>
        <begin position="140"/>
        <end position="173"/>
    </location>
</feature>
<keyword evidence="5 7" id="KW-1133">Transmembrane helix</keyword>
<comment type="subcellular location">
    <subcellularLocation>
        <location evidence="1">Cell membrane</location>
        <topology evidence="1">Multi-pass membrane protein</topology>
    </subcellularLocation>
</comment>
<dbReference type="AlphaFoldDB" id="A0A0F9NLQ8"/>
<proteinExistence type="predicted"/>
<evidence type="ECO:0000256" key="5">
    <source>
        <dbReference type="ARBA" id="ARBA00022989"/>
    </source>
</evidence>
<comment type="caution">
    <text evidence="8">The sequence shown here is derived from an EMBL/GenBank/DDBJ whole genome shotgun (WGS) entry which is preliminary data.</text>
</comment>
<evidence type="ECO:0000256" key="1">
    <source>
        <dbReference type="ARBA" id="ARBA00004651"/>
    </source>
</evidence>
<feature type="transmembrane region" description="Helical" evidence="7">
    <location>
        <begin position="213"/>
        <end position="237"/>
    </location>
</feature>
<feature type="transmembrane region" description="Helical" evidence="7">
    <location>
        <begin position="257"/>
        <end position="276"/>
    </location>
</feature>
<evidence type="ECO:0008006" key="9">
    <source>
        <dbReference type="Google" id="ProtNLM"/>
    </source>
</evidence>
<feature type="transmembrane region" description="Helical" evidence="7">
    <location>
        <begin position="288"/>
        <end position="311"/>
    </location>
</feature>
<keyword evidence="2" id="KW-1003">Cell membrane</keyword>
<gene>
    <name evidence="8" type="ORF">LCGC14_1010670</name>
</gene>
<dbReference type="EMBL" id="LAZR01003970">
    <property type="protein sequence ID" value="KKN13007.1"/>
    <property type="molecule type" value="Genomic_DNA"/>
</dbReference>
<evidence type="ECO:0000256" key="4">
    <source>
        <dbReference type="ARBA" id="ARBA00022692"/>
    </source>
</evidence>
<keyword evidence="3" id="KW-0808">Transferase</keyword>
<evidence type="ECO:0000313" key="8">
    <source>
        <dbReference type="EMBL" id="KKN13007.1"/>
    </source>
</evidence>
<protein>
    <recommendedName>
        <fullName evidence="9">Glycosyltransferase RgtA/B/C/D-like domain-containing protein</fullName>
    </recommendedName>
</protein>
<keyword evidence="4 7" id="KW-0812">Transmembrane</keyword>
<evidence type="ECO:0000256" key="6">
    <source>
        <dbReference type="ARBA" id="ARBA00023136"/>
    </source>
</evidence>
<feature type="transmembrane region" description="Helical" evidence="7">
    <location>
        <begin position="25"/>
        <end position="47"/>
    </location>
</feature>
<evidence type="ECO:0000256" key="3">
    <source>
        <dbReference type="ARBA" id="ARBA00022679"/>
    </source>
</evidence>
<name>A0A0F9NLQ8_9ZZZZ</name>
<feature type="transmembrane region" description="Helical" evidence="7">
    <location>
        <begin position="87"/>
        <end position="120"/>
    </location>
</feature>
<evidence type="ECO:0000256" key="7">
    <source>
        <dbReference type="SAM" id="Phobius"/>
    </source>
</evidence>
<reference evidence="8" key="1">
    <citation type="journal article" date="2015" name="Nature">
        <title>Complex archaea that bridge the gap between prokaryotes and eukaryotes.</title>
        <authorList>
            <person name="Spang A."/>
            <person name="Saw J.H."/>
            <person name="Jorgensen S.L."/>
            <person name="Zaremba-Niedzwiedzka K."/>
            <person name="Martijn J."/>
            <person name="Lind A.E."/>
            <person name="van Eijk R."/>
            <person name="Schleper C."/>
            <person name="Guy L."/>
            <person name="Ettema T.J."/>
        </authorList>
    </citation>
    <scope>NUCLEOTIDE SEQUENCE</scope>
</reference>
<dbReference type="GO" id="GO:0005886">
    <property type="term" value="C:plasma membrane"/>
    <property type="evidence" value="ECO:0007669"/>
    <property type="project" value="UniProtKB-SubCell"/>
</dbReference>
<organism evidence="8">
    <name type="scientific">marine sediment metagenome</name>
    <dbReference type="NCBI Taxonomy" id="412755"/>
    <lineage>
        <taxon>unclassified sequences</taxon>
        <taxon>metagenomes</taxon>
        <taxon>ecological metagenomes</taxon>
    </lineage>
</organism>
<accession>A0A0F9NLQ8</accession>